<evidence type="ECO:0000313" key="1">
    <source>
        <dbReference type="EMBL" id="MDR6220199.1"/>
    </source>
</evidence>
<organism evidence="1 2">
    <name type="scientific">Deinococcus soli</name>
    <name type="common">ex Cha et al. 2016</name>
    <dbReference type="NCBI Taxonomy" id="1309411"/>
    <lineage>
        <taxon>Bacteria</taxon>
        <taxon>Thermotogati</taxon>
        <taxon>Deinococcota</taxon>
        <taxon>Deinococci</taxon>
        <taxon>Deinococcales</taxon>
        <taxon>Deinococcaceae</taxon>
        <taxon>Deinococcus</taxon>
    </lineage>
</organism>
<proteinExistence type="predicted"/>
<dbReference type="InterPro" id="IPR015797">
    <property type="entry name" value="NUDIX_hydrolase-like_dom_sf"/>
</dbReference>
<sequence length="38" mass="4381">MDRVTYIRDLRGEEVLLQRRSDTGGWGTPGGLRRTPHK</sequence>
<dbReference type="AlphaFoldDB" id="A0AAE3XFV9"/>
<dbReference type="Proteomes" id="UP001185331">
    <property type="component" value="Unassembled WGS sequence"/>
</dbReference>
<dbReference type="SUPFAM" id="SSF55811">
    <property type="entry name" value="Nudix"/>
    <property type="match status" value="1"/>
</dbReference>
<reference evidence="1" key="1">
    <citation type="submission" date="2023-07" db="EMBL/GenBank/DDBJ databases">
        <title>Sorghum-associated microbial communities from plants grown in Nebraska, USA.</title>
        <authorList>
            <person name="Schachtman D."/>
        </authorList>
    </citation>
    <scope>NUCLEOTIDE SEQUENCE</scope>
    <source>
        <strain evidence="1">BE330</strain>
    </source>
</reference>
<name>A0AAE3XFV9_9DEIO</name>
<evidence type="ECO:0000313" key="2">
    <source>
        <dbReference type="Proteomes" id="UP001185331"/>
    </source>
</evidence>
<comment type="caution">
    <text evidence="1">The sequence shown here is derived from an EMBL/GenBank/DDBJ whole genome shotgun (WGS) entry which is preliminary data.</text>
</comment>
<accession>A0AAE3XFV9</accession>
<protein>
    <submittedName>
        <fullName evidence="1">8-oxo-dGTP pyrophosphatase MutT (NUDIX family)</fullName>
    </submittedName>
</protein>
<gene>
    <name evidence="1" type="ORF">J2Y00_003810</name>
</gene>
<dbReference type="EMBL" id="JAVDQK010000011">
    <property type="protein sequence ID" value="MDR6220199.1"/>
    <property type="molecule type" value="Genomic_DNA"/>
</dbReference>